<evidence type="ECO:0000256" key="4">
    <source>
        <dbReference type="ARBA" id="ARBA00022989"/>
    </source>
</evidence>
<feature type="compositionally biased region" description="Polar residues" evidence="6">
    <location>
        <begin position="341"/>
        <end position="352"/>
    </location>
</feature>
<organism evidence="8">
    <name type="scientific">freshwater metagenome</name>
    <dbReference type="NCBI Taxonomy" id="449393"/>
    <lineage>
        <taxon>unclassified sequences</taxon>
        <taxon>metagenomes</taxon>
        <taxon>ecological metagenomes</taxon>
    </lineage>
</organism>
<evidence type="ECO:0000256" key="2">
    <source>
        <dbReference type="ARBA" id="ARBA00022475"/>
    </source>
</evidence>
<keyword evidence="2" id="KW-1003">Cell membrane</keyword>
<dbReference type="Pfam" id="PF03631">
    <property type="entry name" value="Virul_fac_BrkB"/>
    <property type="match status" value="1"/>
</dbReference>
<evidence type="ECO:0000256" key="3">
    <source>
        <dbReference type="ARBA" id="ARBA00022692"/>
    </source>
</evidence>
<gene>
    <name evidence="8" type="ORF">UFOPK2761_02368</name>
</gene>
<name>A0A6J6UB20_9ZZZZ</name>
<reference evidence="8" key="1">
    <citation type="submission" date="2020-05" db="EMBL/GenBank/DDBJ databases">
        <authorList>
            <person name="Chiriac C."/>
            <person name="Salcher M."/>
            <person name="Ghai R."/>
            <person name="Kavagutti S V."/>
        </authorList>
    </citation>
    <scope>NUCLEOTIDE SEQUENCE</scope>
</reference>
<feature type="transmembrane region" description="Helical" evidence="7">
    <location>
        <begin position="181"/>
        <end position="203"/>
    </location>
</feature>
<proteinExistence type="predicted"/>
<protein>
    <submittedName>
        <fullName evidence="8">Unannotated protein</fullName>
    </submittedName>
</protein>
<keyword evidence="4 7" id="KW-1133">Transmembrane helix</keyword>
<dbReference type="PANTHER" id="PTHR30213">
    <property type="entry name" value="INNER MEMBRANE PROTEIN YHJD"/>
    <property type="match status" value="1"/>
</dbReference>
<evidence type="ECO:0000256" key="7">
    <source>
        <dbReference type="SAM" id="Phobius"/>
    </source>
</evidence>
<sequence>MGRISTRLDGWQRRNRVLSVPIAVFYKYVDDQGPYLAAIITYYGFIAIFPLLLLATSILGFLLQGDPQLQEAVLSSALGQFPIIGEELGRPEGLTGSTTAVVVGGLTALYGSLGLGQALQNAQNIAWAVPRNSRPNPIVLRFKSLVLLGSAGLAILGLSVLSAIGSETDALGGDVSGNLRWLIRLVSVALVGLVLTYLFRLAAARRLRFMQAAPGAFSVALMLQALQFVGTLYVTAVLSGTTGMNGTFALVLGLMGLLYIAAVMGVIGMEINVVLARRLYPRALMTLFTDKVELTAADRRAYTYYVRAQRHKVNEVIDVHFSDVGAEGADKAPTLEELRQQPPTTVLRTSEVSEPDDARAEGERPAQDVPREHQP</sequence>
<comment type="subcellular location">
    <subcellularLocation>
        <location evidence="1">Cell membrane</location>
        <topology evidence="1">Multi-pass membrane protein</topology>
    </subcellularLocation>
</comment>
<feature type="region of interest" description="Disordered" evidence="6">
    <location>
        <begin position="330"/>
        <end position="375"/>
    </location>
</feature>
<evidence type="ECO:0000313" key="8">
    <source>
        <dbReference type="EMBL" id="CAB4756992.1"/>
    </source>
</evidence>
<feature type="compositionally biased region" description="Basic and acidic residues" evidence="6">
    <location>
        <begin position="330"/>
        <end position="339"/>
    </location>
</feature>
<keyword evidence="3 7" id="KW-0812">Transmembrane</keyword>
<dbReference type="AlphaFoldDB" id="A0A6J6UB20"/>
<feature type="transmembrane region" description="Helical" evidence="7">
    <location>
        <begin position="140"/>
        <end position="161"/>
    </location>
</feature>
<dbReference type="PANTHER" id="PTHR30213:SF1">
    <property type="entry name" value="INNER MEMBRANE PROTEIN YHJD"/>
    <property type="match status" value="1"/>
</dbReference>
<dbReference type="EMBL" id="CAEZYQ010000020">
    <property type="protein sequence ID" value="CAB4756992.1"/>
    <property type="molecule type" value="Genomic_DNA"/>
</dbReference>
<feature type="compositionally biased region" description="Basic and acidic residues" evidence="6">
    <location>
        <begin position="356"/>
        <end position="375"/>
    </location>
</feature>
<feature type="transmembrane region" description="Helical" evidence="7">
    <location>
        <begin position="35"/>
        <end position="63"/>
    </location>
</feature>
<feature type="transmembrane region" description="Helical" evidence="7">
    <location>
        <begin position="215"/>
        <end position="236"/>
    </location>
</feature>
<dbReference type="GO" id="GO:0005886">
    <property type="term" value="C:plasma membrane"/>
    <property type="evidence" value="ECO:0007669"/>
    <property type="project" value="UniProtKB-SubCell"/>
</dbReference>
<evidence type="ECO:0000256" key="6">
    <source>
        <dbReference type="SAM" id="MobiDB-lite"/>
    </source>
</evidence>
<accession>A0A6J6UB20</accession>
<feature type="transmembrane region" description="Helical" evidence="7">
    <location>
        <begin position="248"/>
        <end position="275"/>
    </location>
</feature>
<evidence type="ECO:0000256" key="1">
    <source>
        <dbReference type="ARBA" id="ARBA00004651"/>
    </source>
</evidence>
<evidence type="ECO:0000256" key="5">
    <source>
        <dbReference type="ARBA" id="ARBA00023136"/>
    </source>
</evidence>
<keyword evidence="5 7" id="KW-0472">Membrane</keyword>
<dbReference type="InterPro" id="IPR017039">
    <property type="entry name" value="Virul_fac_BrkB"/>
</dbReference>